<name>A0ABR4BW48_9HELO</name>
<keyword evidence="3" id="KW-1185">Reference proteome</keyword>
<sequence>MANSHPLKTLKKDVPSSEPSSSTQGGKTRRRRTQRAKKKALQLSSSSSNNPADPAISAEAPLPPTPPTTKSKFKPKSKPLISKPIITKPSLTFGLRVSDLILHDTLALCSPARVTQDGDRHGNTNHEEKEKENLLPQTASSRMAAHGKTVLTLSNLPQLNLHTLVPSVKLPKHLTKKSSARIYKSKYNSSNTFAFSKLPAELRIMIEELIFTASSGNKPRFLWAMEGNRALYAEAKEVWLKTNEFGFTYQESGLNRIREGMPAEERRIVKHASLNVSNSIQACTLFHPTLLLFPSLTSLTLQTYTPPSFSLAIHHIIPSLSHLKLLTVQIHSTSKQRLALHAAAPFSQSDFLLADFFRSFVKTREMLDRMLSRQGRCVSVERKAQVWTWEAEKGEVFRPRSKKVHIRFDEEEGGIALEADAEQDGGQSS</sequence>
<proteinExistence type="predicted"/>
<dbReference type="EMBL" id="JAZHXI010000018">
    <property type="protein sequence ID" value="KAL2061850.1"/>
    <property type="molecule type" value="Genomic_DNA"/>
</dbReference>
<feature type="compositionally biased region" description="Basic residues" evidence="1">
    <location>
        <begin position="27"/>
        <end position="40"/>
    </location>
</feature>
<evidence type="ECO:0000313" key="3">
    <source>
        <dbReference type="Proteomes" id="UP001595075"/>
    </source>
</evidence>
<feature type="region of interest" description="Disordered" evidence="1">
    <location>
        <begin position="114"/>
        <end position="135"/>
    </location>
</feature>
<evidence type="ECO:0000256" key="1">
    <source>
        <dbReference type="SAM" id="MobiDB-lite"/>
    </source>
</evidence>
<accession>A0ABR4BW48</accession>
<gene>
    <name evidence="2" type="ORF">VTL71DRAFT_7228</name>
</gene>
<comment type="caution">
    <text evidence="2">The sequence shown here is derived from an EMBL/GenBank/DDBJ whole genome shotgun (WGS) entry which is preliminary data.</text>
</comment>
<protein>
    <submittedName>
        <fullName evidence="2">Uncharacterized protein</fullName>
    </submittedName>
</protein>
<reference evidence="2 3" key="1">
    <citation type="journal article" date="2024" name="Commun. Biol.">
        <title>Comparative genomic analysis of thermophilic fungi reveals convergent evolutionary adaptations and gene losses.</title>
        <authorList>
            <person name="Steindorff A.S."/>
            <person name="Aguilar-Pontes M.V."/>
            <person name="Robinson A.J."/>
            <person name="Andreopoulos B."/>
            <person name="LaButti K."/>
            <person name="Kuo A."/>
            <person name="Mondo S."/>
            <person name="Riley R."/>
            <person name="Otillar R."/>
            <person name="Haridas S."/>
            <person name="Lipzen A."/>
            <person name="Grimwood J."/>
            <person name="Schmutz J."/>
            <person name="Clum A."/>
            <person name="Reid I.D."/>
            <person name="Moisan M.C."/>
            <person name="Butler G."/>
            <person name="Nguyen T.T.M."/>
            <person name="Dewar K."/>
            <person name="Conant G."/>
            <person name="Drula E."/>
            <person name="Henrissat B."/>
            <person name="Hansel C."/>
            <person name="Singer S."/>
            <person name="Hutchinson M.I."/>
            <person name="de Vries R.P."/>
            <person name="Natvig D.O."/>
            <person name="Powell A.J."/>
            <person name="Tsang A."/>
            <person name="Grigoriev I.V."/>
        </authorList>
    </citation>
    <scope>NUCLEOTIDE SEQUENCE [LARGE SCALE GENOMIC DNA]</scope>
    <source>
        <strain evidence="2 3">CBS 494.80</strain>
    </source>
</reference>
<feature type="compositionally biased region" description="Basic and acidic residues" evidence="1">
    <location>
        <begin position="116"/>
        <end position="133"/>
    </location>
</feature>
<feature type="region of interest" description="Disordered" evidence="1">
    <location>
        <begin position="1"/>
        <end position="81"/>
    </location>
</feature>
<organism evidence="2 3">
    <name type="scientific">Oculimacula yallundae</name>
    <dbReference type="NCBI Taxonomy" id="86028"/>
    <lineage>
        <taxon>Eukaryota</taxon>
        <taxon>Fungi</taxon>
        <taxon>Dikarya</taxon>
        <taxon>Ascomycota</taxon>
        <taxon>Pezizomycotina</taxon>
        <taxon>Leotiomycetes</taxon>
        <taxon>Helotiales</taxon>
        <taxon>Ploettnerulaceae</taxon>
        <taxon>Oculimacula</taxon>
    </lineage>
</organism>
<evidence type="ECO:0000313" key="2">
    <source>
        <dbReference type="EMBL" id="KAL2061850.1"/>
    </source>
</evidence>
<dbReference type="Proteomes" id="UP001595075">
    <property type="component" value="Unassembled WGS sequence"/>
</dbReference>